<keyword evidence="1" id="KW-0175">Coiled coil</keyword>
<name>A0ABY7TTI8_9SPHN</name>
<feature type="coiled-coil region" evidence="1">
    <location>
        <begin position="419"/>
        <end position="446"/>
    </location>
</feature>
<dbReference type="Gene3D" id="3.40.50.300">
    <property type="entry name" value="P-loop containing nucleotide triphosphate hydrolases"/>
    <property type="match status" value="1"/>
</dbReference>
<sequence length="614" mass="67728">MAEPSILLNRLIFTNSTGDTRAELKFSDSFSFVFGASNTGKSFAVKSLDFMLGGNRELPDIQERRPYDRVQLDLTLKPDQKLALERALAGGEFLVSLNGAEPVVRGARHNRNNDDNLSNNLLSRLGMAGKEIAQDKSATKKPLSFRDIVRLCIVDETSIQSEASPAQTGEVQFAALERNIFKYMLTGEDDSALVTQLKPKEYSAGRSAQVSLLEQMLIEVEAEIADSFPDLDKLTDELEKVRGELANLERQIAFVRESARTKLENKANLVKLINRDQQRVTDIVLALDNFSQLKRVYDSDVARLESIEEAGFLLGLTGDDSCPVCGAPPEAQKHRHALAEIEAARAAAEIEIAKVKAHVIELAATVGDTSAELRRTGDRLMDNQKSLAAIETEIVVGLPGADDNLRRLSEIIPRRDRINRGLELSKRKLELEKQIAELKKRRQKRLPSNAQAGLSIHTATQFAAEIGSILKAWGFPGECRTFFDVEKTFDLIIDGKRRMDNGKGVRAITHAAFKVGLMTYCRSRGLPHPGFVVLDSPLITYRDPIRSRDGALSADESAIKNSDLAERMLAHLGSLGALGQVIIFDNIDPPTNAATYADIEIFTNNPVEGRQGLL</sequence>
<dbReference type="EMBL" id="CP117412">
    <property type="protein sequence ID" value="WCT75700.1"/>
    <property type="molecule type" value="Genomic_DNA"/>
</dbReference>
<organism evidence="2 3">
    <name type="scientific">Sphingomonas naphthae</name>
    <dbReference type="NCBI Taxonomy" id="1813468"/>
    <lineage>
        <taxon>Bacteria</taxon>
        <taxon>Pseudomonadati</taxon>
        <taxon>Pseudomonadota</taxon>
        <taxon>Alphaproteobacteria</taxon>
        <taxon>Sphingomonadales</taxon>
        <taxon>Sphingomonadaceae</taxon>
        <taxon>Sphingomonas</taxon>
    </lineage>
</organism>
<gene>
    <name evidence="2" type="ORF">PQ455_19370</name>
</gene>
<feature type="coiled-coil region" evidence="1">
    <location>
        <begin position="231"/>
        <end position="265"/>
    </location>
</feature>
<reference evidence="2 3" key="1">
    <citation type="submission" date="2023-02" db="EMBL/GenBank/DDBJ databases">
        <title>Genome sequence of Sphingomonas naphthae.</title>
        <authorList>
            <person name="Kim S."/>
            <person name="Heo J."/>
            <person name="Kwon S.-W."/>
        </authorList>
    </citation>
    <scope>NUCLEOTIDE SEQUENCE [LARGE SCALE GENOMIC DNA]</scope>
    <source>
        <strain evidence="2 3">KACC 18716</strain>
        <plasmid evidence="2 3">unnamed1</plasmid>
    </source>
</reference>
<proteinExistence type="predicted"/>
<keyword evidence="2" id="KW-0614">Plasmid</keyword>
<dbReference type="RefSeq" id="WP_273691870.1">
    <property type="nucleotide sequence ID" value="NZ_CP117412.1"/>
</dbReference>
<dbReference type="Proteomes" id="UP001220395">
    <property type="component" value="Plasmid unnamed1"/>
</dbReference>
<geneLocation type="plasmid" evidence="2 3">
    <name>unnamed1</name>
</geneLocation>
<feature type="coiled-coil region" evidence="1">
    <location>
        <begin position="331"/>
        <end position="358"/>
    </location>
</feature>
<evidence type="ECO:0008006" key="4">
    <source>
        <dbReference type="Google" id="ProtNLM"/>
    </source>
</evidence>
<accession>A0ABY7TTI8</accession>
<evidence type="ECO:0000256" key="1">
    <source>
        <dbReference type="SAM" id="Coils"/>
    </source>
</evidence>
<dbReference type="InterPro" id="IPR027417">
    <property type="entry name" value="P-loop_NTPase"/>
</dbReference>
<protein>
    <recommendedName>
        <fullName evidence="4">Rad50/SbcC-type AAA domain-containing protein</fullName>
    </recommendedName>
</protein>
<keyword evidence="3" id="KW-1185">Reference proteome</keyword>
<evidence type="ECO:0000313" key="2">
    <source>
        <dbReference type="EMBL" id="WCT75700.1"/>
    </source>
</evidence>
<evidence type="ECO:0000313" key="3">
    <source>
        <dbReference type="Proteomes" id="UP001220395"/>
    </source>
</evidence>